<dbReference type="PANTHER" id="PTHR19328:SF13">
    <property type="entry name" value="HIPL1 PROTEIN"/>
    <property type="match status" value="1"/>
</dbReference>
<evidence type="ECO:0000313" key="3">
    <source>
        <dbReference type="Proteomes" id="UP001500713"/>
    </source>
</evidence>
<dbReference type="InterPro" id="IPR011041">
    <property type="entry name" value="Quinoprot_gluc/sorb_DH_b-prop"/>
</dbReference>
<dbReference type="Pfam" id="PF07995">
    <property type="entry name" value="GSDH"/>
    <property type="match status" value="1"/>
</dbReference>
<dbReference type="InterPro" id="IPR015919">
    <property type="entry name" value="Cadherin-like_sf"/>
</dbReference>
<dbReference type="Gene3D" id="2.120.10.30">
    <property type="entry name" value="TolB, C-terminal domain"/>
    <property type="match status" value="1"/>
</dbReference>
<evidence type="ECO:0000259" key="1">
    <source>
        <dbReference type="PROSITE" id="PS50268"/>
    </source>
</evidence>
<dbReference type="CDD" id="cd11304">
    <property type="entry name" value="Cadherin_repeat"/>
    <property type="match status" value="1"/>
</dbReference>
<dbReference type="PROSITE" id="PS50268">
    <property type="entry name" value="CADHERIN_2"/>
    <property type="match status" value="1"/>
</dbReference>
<comment type="caution">
    <text evidence="2">The sequence shown here is derived from an EMBL/GenBank/DDBJ whole genome shotgun (WGS) entry which is preliminary data.</text>
</comment>
<sequence>MRRFLFVGAVFVLAACGGDGDSSPPVVMPPDGNAAPQITSSATADVTENETSVITIQATDADGDTLSFSISGRDAGAFDISSAGILTFRAAPDFELPIDDDQDNIYRLTARVSDGKASDTQDLRITVENDREGIRVRRLATGLSDITAIEAIPGQNRLFITERAGRIHLLDLATGNRTLDRTLNNVSTLGDGGLLGLAVEPEFAQSNIYWAFVAATRSRPLGVRGDITIRRIPRTAPEGLLGTGTRLTIIHRSPINSSYGGWIDFDSNGLLYIGVGDAGRFDEAQDPNTQVGKILRLRRNPDPFAGAAPSYFLVPPGNPFRNGGGNPFVFALGMRNPSNATFYNQGLLFGDNGANTFEEVNFLPLDGGGTNFGWPFFEGTRPFQGQPTGRVTAPITEYRKGDGDREGRSVTNGYVYQGPVTGLEGKYVFADRESGNVWAIEAADLDLTGGNPVASRQYQLLNADFEPDLGTIDGIVTFGIDNQNNLYFADSDGEIFVVEPA</sequence>
<reference evidence="2 3" key="1">
    <citation type="journal article" date="2019" name="Int. J. Syst. Evol. Microbiol.">
        <title>The Global Catalogue of Microorganisms (GCM) 10K type strain sequencing project: providing services to taxonomists for standard genome sequencing and annotation.</title>
        <authorList>
            <consortium name="The Broad Institute Genomics Platform"/>
            <consortium name="The Broad Institute Genome Sequencing Center for Infectious Disease"/>
            <person name="Wu L."/>
            <person name="Ma J."/>
        </authorList>
    </citation>
    <scope>NUCLEOTIDE SEQUENCE [LARGE SCALE GENOMIC DNA]</scope>
    <source>
        <strain evidence="2 3">JCM 14162</strain>
    </source>
</reference>
<evidence type="ECO:0000313" key="2">
    <source>
        <dbReference type="EMBL" id="GAA0471528.1"/>
    </source>
</evidence>
<name>A0ABN1AAB5_9SPHN</name>
<keyword evidence="3" id="KW-1185">Reference proteome</keyword>
<dbReference type="InterPro" id="IPR011042">
    <property type="entry name" value="6-blade_b-propeller_TolB-like"/>
</dbReference>
<dbReference type="Pfam" id="PF17963">
    <property type="entry name" value="Big_9"/>
    <property type="match status" value="1"/>
</dbReference>
<proteinExistence type="predicted"/>
<gene>
    <name evidence="2" type="ORF">GCM10009096_10660</name>
</gene>
<accession>A0ABN1AAB5</accession>
<dbReference type="SUPFAM" id="SSF50952">
    <property type="entry name" value="Soluble quinoprotein glucose dehydrogenase"/>
    <property type="match status" value="1"/>
</dbReference>
<dbReference type="InterPro" id="IPR012938">
    <property type="entry name" value="Glc/Sorbosone_DH"/>
</dbReference>
<dbReference type="Proteomes" id="UP001500713">
    <property type="component" value="Unassembled WGS sequence"/>
</dbReference>
<organism evidence="2 3">
    <name type="scientific">Parasphingorhabdus litoris</name>
    <dbReference type="NCBI Taxonomy" id="394733"/>
    <lineage>
        <taxon>Bacteria</taxon>
        <taxon>Pseudomonadati</taxon>
        <taxon>Pseudomonadota</taxon>
        <taxon>Alphaproteobacteria</taxon>
        <taxon>Sphingomonadales</taxon>
        <taxon>Sphingomonadaceae</taxon>
        <taxon>Parasphingorhabdus</taxon>
    </lineage>
</organism>
<feature type="domain" description="Cadherin" evidence="1">
    <location>
        <begin position="38"/>
        <end position="139"/>
    </location>
</feature>
<dbReference type="EMBL" id="BAAAEM010000002">
    <property type="protein sequence ID" value="GAA0471528.1"/>
    <property type="molecule type" value="Genomic_DNA"/>
</dbReference>
<protein>
    <recommendedName>
        <fullName evidence="1">Cadherin domain-containing protein</fullName>
    </recommendedName>
</protein>
<dbReference type="SUPFAM" id="SSF49313">
    <property type="entry name" value="Cadherin-like"/>
    <property type="match status" value="1"/>
</dbReference>
<dbReference type="PANTHER" id="PTHR19328">
    <property type="entry name" value="HEDGEHOG-INTERACTING PROTEIN"/>
    <property type="match status" value="1"/>
</dbReference>
<dbReference type="PROSITE" id="PS51257">
    <property type="entry name" value="PROKAR_LIPOPROTEIN"/>
    <property type="match status" value="1"/>
</dbReference>
<dbReference type="RefSeq" id="WP_229956385.1">
    <property type="nucleotide sequence ID" value="NZ_BAAAEM010000002.1"/>
</dbReference>
<dbReference type="InterPro" id="IPR002126">
    <property type="entry name" value="Cadherin-like_dom"/>
</dbReference>
<dbReference type="Gene3D" id="2.60.40.60">
    <property type="entry name" value="Cadherins"/>
    <property type="match status" value="1"/>
</dbReference>